<dbReference type="GO" id="GO:0005886">
    <property type="term" value="C:plasma membrane"/>
    <property type="evidence" value="ECO:0007669"/>
    <property type="project" value="UniProtKB-SubCell"/>
</dbReference>
<evidence type="ECO:0000256" key="3">
    <source>
        <dbReference type="ARBA" id="ARBA00022475"/>
    </source>
</evidence>
<dbReference type="SUPFAM" id="SSF52540">
    <property type="entry name" value="P-loop containing nucleoside triphosphate hydrolases"/>
    <property type="match status" value="1"/>
</dbReference>
<reference evidence="7 8" key="1">
    <citation type="submission" date="2018-08" db="EMBL/GenBank/DDBJ databases">
        <title>A genome reference for cultivated species of the human gut microbiota.</title>
        <authorList>
            <person name="Zou Y."/>
            <person name="Xue W."/>
            <person name="Luo G."/>
        </authorList>
    </citation>
    <scope>NUCLEOTIDE SEQUENCE [LARGE SCALE GENOMIC DNA]</scope>
    <source>
        <strain evidence="7 8">AF04-15</strain>
    </source>
</reference>
<keyword evidence="3" id="KW-1003">Cell membrane</keyword>
<dbReference type="InterPro" id="IPR051539">
    <property type="entry name" value="T4SS-coupling_protein"/>
</dbReference>
<comment type="similarity">
    <text evidence="2">Belongs to the VirD4/TraG family.</text>
</comment>
<dbReference type="RefSeq" id="WP_007716478.1">
    <property type="nucleotide sequence ID" value="NZ_JAWYJI010000189.1"/>
</dbReference>
<evidence type="ECO:0000256" key="2">
    <source>
        <dbReference type="ARBA" id="ARBA00008806"/>
    </source>
</evidence>
<keyword evidence="5" id="KW-1133">Transmembrane helix</keyword>
<dbReference type="CDD" id="cd01127">
    <property type="entry name" value="TrwB_TraG_TraD_VirD4"/>
    <property type="match status" value="1"/>
</dbReference>
<proteinExistence type="inferred from homology"/>
<dbReference type="PANTHER" id="PTHR37937:SF1">
    <property type="entry name" value="CONJUGATIVE TRANSFER: DNA TRANSPORT"/>
    <property type="match status" value="1"/>
</dbReference>
<protein>
    <submittedName>
        <fullName evidence="7">Type IV secretory system conjugative DNA transfer family protein</fullName>
    </submittedName>
</protein>
<dbReference type="AlphaFoldDB" id="A0A413FBA9"/>
<dbReference type="InterPro" id="IPR027417">
    <property type="entry name" value="P-loop_NTPase"/>
</dbReference>
<dbReference type="EMBL" id="QSBM01000016">
    <property type="protein sequence ID" value="RGX26327.1"/>
    <property type="molecule type" value="Genomic_DNA"/>
</dbReference>
<name>A0A413FBA9_9FIRM</name>
<evidence type="ECO:0000313" key="7">
    <source>
        <dbReference type="EMBL" id="RGX26327.1"/>
    </source>
</evidence>
<dbReference type="Proteomes" id="UP000283880">
    <property type="component" value="Unassembled WGS sequence"/>
</dbReference>
<gene>
    <name evidence="7" type="ORF">DWV29_19645</name>
</gene>
<comment type="caution">
    <text evidence="7">The sequence shown here is derived from an EMBL/GenBank/DDBJ whole genome shotgun (WGS) entry which is preliminary data.</text>
</comment>
<dbReference type="NCBIfam" id="NF045973">
    <property type="entry name" value="conju_CD1115"/>
    <property type="match status" value="1"/>
</dbReference>
<evidence type="ECO:0000256" key="4">
    <source>
        <dbReference type="ARBA" id="ARBA00022692"/>
    </source>
</evidence>
<keyword evidence="6" id="KW-0472">Membrane</keyword>
<evidence type="ECO:0000256" key="5">
    <source>
        <dbReference type="ARBA" id="ARBA00022989"/>
    </source>
</evidence>
<accession>A0A413FBA9</accession>
<dbReference type="OrthoDB" id="9766496at2"/>
<evidence type="ECO:0000256" key="1">
    <source>
        <dbReference type="ARBA" id="ARBA00004651"/>
    </source>
</evidence>
<evidence type="ECO:0000256" key="6">
    <source>
        <dbReference type="ARBA" id="ARBA00023136"/>
    </source>
</evidence>
<evidence type="ECO:0000313" key="8">
    <source>
        <dbReference type="Proteomes" id="UP000283880"/>
    </source>
</evidence>
<dbReference type="InterPro" id="IPR003688">
    <property type="entry name" value="TraG/VirD4"/>
</dbReference>
<dbReference type="Pfam" id="PF02534">
    <property type="entry name" value="T4SS-DNA_transf"/>
    <property type="match status" value="1"/>
</dbReference>
<organism evidence="7 8">
    <name type="scientific">Enterocloster asparagiformis</name>
    <dbReference type="NCBI Taxonomy" id="333367"/>
    <lineage>
        <taxon>Bacteria</taxon>
        <taxon>Bacillati</taxon>
        <taxon>Bacillota</taxon>
        <taxon>Clostridia</taxon>
        <taxon>Lachnospirales</taxon>
        <taxon>Lachnospiraceae</taxon>
        <taxon>Enterocloster</taxon>
    </lineage>
</organism>
<comment type="subcellular location">
    <subcellularLocation>
        <location evidence="1">Cell membrane</location>
        <topology evidence="1">Multi-pass membrane protein</topology>
    </subcellularLocation>
</comment>
<dbReference type="PANTHER" id="PTHR37937">
    <property type="entry name" value="CONJUGATIVE TRANSFER: DNA TRANSPORT"/>
    <property type="match status" value="1"/>
</dbReference>
<keyword evidence="4" id="KW-0812">Transmembrane</keyword>
<dbReference type="Gene3D" id="3.40.50.300">
    <property type="entry name" value="P-loop containing nucleotide triphosphate hydrolases"/>
    <property type="match status" value="2"/>
</dbReference>
<sequence length="597" mass="67215">MKQVNVKKLLLPNLPYLFIGLFATKLGEAWRLTPGPDFSAKVLHLMDGFAAAFQSFAPSFHPIDLCVGVACAVALRLAVYIKGKNAKKYRKNMEYGSARFGTPEDIKPYIDPVPENNIILTQTERLTMNSRPKDPKTARNKNVLVVGGSGSGKTRFFIKPNLMQCTSKTYPVSFVVTDPKGSLVCEVGKLLRRKGYRIKILNTINFKKSMHYNPFAYIHSEKDVLKLVTTLVANTKGEGKAGDDFWVKAETLLYTALIGYIHFEAPEEEQNFSTLLEFINAMEVREDDEEFENTVDLMFKELRERNPDHFAVRQYLKFKLAAGKTSKSILVSCGARLAPFDIQELRELTAYDEMELDTLGDRRTALFLIMSDTDDTFNFLISMAYTQLFNLLCEKADDVYGGRLPVHVRCLIDECANIGQIPKLEKLMATIRSREISACLVLQAQSQLKAIYKDNADTIIGNCDCSIFLGGKEPTTLKELSAALGKETIDTYNTGESRGRETSHSLNYQKLGKELLSIDELAVLDGGKCILQLRGVRPFLSDKYDITRHPLYKYLADADKRNTFNIERFLSTRLKPKPGEVYDAYEVDVSEEDAATS</sequence>